<dbReference type="GO" id="GO:0030313">
    <property type="term" value="C:cell envelope"/>
    <property type="evidence" value="ECO:0007669"/>
    <property type="project" value="UniProtKB-SubCell"/>
</dbReference>
<feature type="domain" description="Thioredoxin" evidence="5">
    <location>
        <begin position="229"/>
        <end position="369"/>
    </location>
</feature>
<dbReference type="GO" id="GO:0016209">
    <property type="term" value="F:antioxidant activity"/>
    <property type="evidence" value="ECO:0007669"/>
    <property type="project" value="InterPro"/>
</dbReference>
<dbReference type="PROSITE" id="PS51352">
    <property type="entry name" value="THIOREDOXIN_2"/>
    <property type="match status" value="1"/>
</dbReference>
<organism evidence="6 7">
    <name type="scientific">Mucilaginibacter straminoryzae</name>
    <dbReference type="NCBI Taxonomy" id="2932774"/>
    <lineage>
        <taxon>Bacteria</taxon>
        <taxon>Pseudomonadati</taxon>
        <taxon>Bacteroidota</taxon>
        <taxon>Sphingobacteriia</taxon>
        <taxon>Sphingobacteriales</taxon>
        <taxon>Sphingobacteriaceae</taxon>
        <taxon>Mucilaginibacter</taxon>
    </lineage>
</organism>
<gene>
    <name evidence="6" type="ORF">MUY27_07180</name>
</gene>
<dbReference type="GO" id="GO:0016491">
    <property type="term" value="F:oxidoreductase activity"/>
    <property type="evidence" value="ECO:0007669"/>
    <property type="project" value="InterPro"/>
</dbReference>
<dbReference type="PROSITE" id="PS51257">
    <property type="entry name" value="PROKAR_LIPOPROTEIN"/>
    <property type="match status" value="1"/>
</dbReference>
<evidence type="ECO:0000256" key="3">
    <source>
        <dbReference type="ARBA" id="ARBA00023157"/>
    </source>
</evidence>
<dbReference type="RefSeq" id="WP_245129324.1">
    <property type="nucleotide sequence ID" value="NZ_JALJEJ010000003.1"/>
</dbReference>
<reference evidence="6" key="1">
    <citation type="submission" date="2022-04" db="EMBL/GenBank/DDBJ databases">
        <title>Mucilaginibacter sp. RS28 isolated from freshwater.</title>
        <authorList>
            <person name="Ko S.-R."/>
        </authorList>
    </citation>
    <scope>NUCLEOTIDE SEQUENCE</scope>
    <source>
        <strain evidence="6">RS28</strain>
    </source>
</reference>
<dbReference type="AlphaFoldDB" id="A0A9X1X270"/>
<evidence type="ECO:0000259" key="5">
    <source>
        <dbReference type="PROSITE" id="PS51352"/>
    </source>
</evidence>
<dbReference type="InterPro" id="IPR036249">
    <property type="entry name" value="Thioredoxin-like_sf"/>
</dbReference>
<dbReference type="Gene3D" id="3.40.30.10">
    <property type="entry name" value="Glutaredoxin"/>
    <property type="match status" value="1"/>
</dbReference>
<dbReference type="EMBL" id="JALJEJ010000003">
    <property type="protein sequence ID" value="MCJ8209486.1"/>
    <property type="molecule type" value="Genomic_DNA"/>
</dbReference>
<dbReference type="PANTHER" id="PTHR42852">
    <property type="entry name" value="THIOL:DISULFIDE INTERCHANGE PROTEIN DSBE"/>
    <property type="match status" value="1"/>
</dbReference>
<evidence type="ECO:0000313" key="7">
    <source>
        <dbReference type="Proteomes" id="UP001139450"/>
    </source>
</evidence>
<dbReference type="Pfam" id="PF00578">
    <property type="entry name" value="AhpC-TSA"/>
    <property type="match status" value="1"/>
</dbReference>
<dbReference type="InterPro" id="IPR017937">
    <property type="entry name" value="Thioredoxin_CS"/>
</dbReference>
<dbReference type="SUPFAM" id="SSF52833">
    <property type="entry name" value="Thioredoxin-like"/>
    <property type="match status" value="1"/>
</dbReference>
<sequence>MKLNKAIYGLLIAGGLVWTGCSDKSAFKVEGEVKDFGKSKKVTLLSADSVIDSTQLGSDGKFEFKQKAPFAGLYRLRIGGNLFDFIAKNGDEIKFSTDLADSAHTYNISGSDDSEKIRDFNKISSVYGAKNTQLMGQYQEKAQTGVNENELAKEFTPLFVANIRDYSEAVLKFVNDNKSSLAGFYAINTLDPMRYETQMVKYADDIKGKFPDNPSVQKFIKQMMLVKPVSVGQPAPDFTSNTLNDKPVKLSDYKGKYVLLDFWASWCPPCRQENPNVVRLYNQYHSKGLNILSVSLDTEKADWQKAIKADKLNWEHVSDLQKFEGPTETLYRIEAIPSNFLIDQKGVIIAKNVSGEDLEEILKKTFNKP</sequence>
<name>A0A9X1X270_9SPHI</name>
<dbReference type="InterPro" id="IPR050553">
    <property type="entry name" value="Thioredoxin_ResA/DsbE_sf"/>
</dbReference>
<dbReference type="Proteomes" id="UP001139450">
    <property type="component" value="Unassembled WGS sequence"/>
</dbReference>
<dbReference type="PROSITE" id="PS00194">
    <property type="entry name" value="THIOREDOXIN_1"/>
    <property type="match status" value="1"/>
</dbReference>
<keyword evidence="4" id="KW-0676">Redox-active center</keyword>
<dbReference type="InterPro" id="IPR013766">
    <property type="entry name" value="Thioredoxin_domain"/>
</dbReference>
<accession>A0A9X1X270</accession>
<keyword evidence="2" id="KW-0201">Cytochrome c-type biogenesis</keyword>
<dbReference type="InterPro" id="IPR000866">
    <property type="entry name" value="AhpC/TSA"/>
</dbReference>
<keyword evidence="3" id="KW-1015">Disulfide bond</keyword>
<proteinExistence type="predicted"/>
<evidence type="ECO:0000256" key="4">
    <source>
        <dbReference type="ARBA" id="ARBA00023284"/>
    </source>
</evidence>
<comment type="subcellular location">
    <subcellularLocation>
        <location evidence="1">Cell envelope</location>
    </subcellularLocation>
</comment>
<evidence type="ECO:0000256" key="2">
    <source>
        <dbReference type="ARBA" id="ARBA00022748"/>
    </source>
</evidence>
<dbReference type="Pfam" id="PF14289">
    <property type="entry name" value="DUF4369"/>
    <property type="match status" value="1"/>
</dbReference>
<evidence type="ECO:0000313" key="6">
    <source>
        <dbReference type="EMBL" id="MCJ8209486.1"/>
    </source>
</evidence>
<dbReference type="GO" id="GO:0017004">
    <property type="term" value="P:cytochrome complex assembly"/>
    <property type="evidence" value="ECO:0007669"/>
    <property type="project" value="UniProtKB-KW"/>
</dbReference>
<evidence type="ECO:0000256" key="1">
    <source>
        <dbReference type="ARBA" id="ARBA00004196"/>
    </source>
</evidence>
<comment type="caution">
    <text evidence="6">The sequence shown here is derived from an EMBL/GenBank/DDBJ whole genome shotgun (WGS) entry which is preliminary data.</text>
</comment>
<dbReference type="CDD" id="cd02966">
    <property type="entry name" value="TlpA_like_family"/>
    <property type="match status" value="1"/>
</dbReference>
<dbReference type="PANTHER" id="PTHR42852:SF6">
    <property type="entry name" value="THIOL:DISULFIDE INTERCHANGE PROTEIN DSBE"/>
    <property type="match status" value="1"/>
</dbReference>
<keyword evidence="7" id="KW-1185">Reference proteome</keyword>
<dbReference type="InterPro" id="IPR025380">
    <property type="entry name" value="DUF4369"/>
</dbReference>
<protein>
    <submittedName>
        <fullName evidence="6">AhpC/TSA family protein</fullName>
    </submittedName>
</protein>